<dbReference type="InterPro" id="IPR016035">
    <property type="entry name" value="Acyl_Trfase/lysoPLipase"/>
</dbReference>
<dbReference type="GO" id="GO:0005829">
    <property type="term" value="C:cytosol"/>
    <property type="evidence" value="ECO:0007669"/>
    <property type="project" value="TreeGrafter"/>
</dbReference>
<dbReference type="SUPFAM" id="SSF51412">
    <property type="entry name" value="Inosine monophosphate dehydrogenase (IMPDH)"/>
    <property type="match status" value="1"/>
</dbReference>
<dbReference type="InterPro" id="IPR049489">
    <property type="entry name" value="FabD-like_helical_ins"/>
</dbReference>
<keyword evidence="2 6" id="KW-0808">Transferase</keyword>
<evidence type="ECO:0000256" key="1">
    <source>
        <dbReference type="ARBA" id="ARBA00013258"/>
    </source>
</evidence>
<dbReference type="Gene3D" id="3.30.70.250">
    <property type="entry name" value="Malonyl-CoA ACP transacylase, ACP-binding"/>
    <property type="match status" value="1"/>
</dbReference>
<dbReference type="InterPro" id="IPR016036">
    <property type="entry name" value="Malonyl_transacylase_ACP-bd"/>
</dbReference>
<dbReference type="NCBIfam" id="TIGR00128">
    <property type="entry name" value="fabD"/>
    <property type="match status" value="1"/>
</dbReference>
<evidence type="ECO:0000313" key="7">
    <source>
        <dbReference type="Proteomes" id="UP000537718"/>
    </source>
</evidence>
<dbReference type="Proteomes" id="UP000537718">
    <property type="component" value="Unassembled WGS sequence"/>
</dbReference>
<dbReference type="InterPro" id="IPR050858">
    <property type="entry name" value="Mal-CoA-ACP_Trans/PKS_FabD"/>
</dbReference>
<protein>
    <recommendedName>
        <fullName evidence="1">[acyl-carrier-protein] S-malonyltransferase</fullName>
        <ecNumber evidence="1">2.3.1.39</ecNumber>
    </recommendedName>
</protein>
<dbReference type="PANTHER" id="PTHR42681:SF1">
    <property type="entry name" value="MALONYL-COA-ACYL CARRIER PROTEIN TRANSACYLASE, MITOCHONDRIAL"/>
    <property type="match status" value="1"/>
</dbReference>
<dbReference type="Pfam" id="PF03060">
    <property type="entry name" value="NMO"/>
    <property type="match status" value="1"/>
</dbReference>
<dbReference type="Gene3D" id="3.20.20.70">
    <property type="entry name" value="Aldolase class I"/>
    <property type="match status" value="1"/>
</dbReference>
<dbReference type="EC" id="2.3.1.39" evidence="1"/>
<dbReference type="Pfam" id="PF21607">
    <property type="entry name" value="FabD_helical_ins"/>
    <property type="match status" value="1"/>
</dbReference>
<feature type="domain" description="Malonyl-CoA:ACP transacylase (MAT)" evidence="5">
    <location>
        <begin position="5"/>
        <end position="345"/>
    </location>
</feature>
<proteinExistence type="predicted"/>
<dbReference type="RefSeq" id="WP_183869750.1">
    <property type="nucleotide sequence ID" value="NZ_JACHCF010000014.1"/>
</dbReference>
<organism evidence="6 7">
    <name type="scientific">Pedobacter cryoconitis</name>
    <dbReference type="NCBI Taxonomy" id="188932"/>
    <lineage>
        <taxon>Bacteria</taxon>
        <taxon>Pseudomonadati</taxon>
        <taxon>Bacteroidota</taxon>
        <taxon>Sphingobacteriia</taxon>
        <taxon>Sphingobacteriales</taxon>
        <taxon>Sphingobacteriaceae</taxon>
        <taxon>Pedobacter</taxon>
    </lineage>
</organism>
<dbReference type="SUPFAM" id="SSF52151">
    <property type="entry name" value="FabD/lysophospholipase-like"/>
    <property type="match status" value="1"/>
</dbReference>
<evidence type="ECO:0000256" key="3">
    <source>
        <dbReference type="ARBA" id="ARBA00023315"/>
    </source>
</evidence>
<dbReference type="CDD" id="cd04742">
    <property type="entry name" value="NPD_FabD"/>
    <property type="match status" value="1"/>
</dbReference>
<name>A0A7W8YXJ8_9SPHI</name>
<comment type="caution">
    <text evidence="6">The sequence shown here is derived from an EMBL/GenBank/DDBJ whole genome shotgun (WGS) entry which is preliminary data.</text>
</comment>
<dbReference type="SMART" id="SM00827">
    <property type="entry name" value="PKS_AT"/>
    <property type="match status" value="1"/>
</dbReference>
<dbReference type="AlphaFoldDB" id="A0A7W8YXJ8"/>
<dbReference type="GO" id="GO:0006633">
    <property type="term" value="P:fatty acid biosynthetic process"/>
    <property type="evidence" value="ECO:0007669"/>
    <property type="project" value="TreeGrafter"/>
</dbReference>
<evidence type="ECO:0000313" key="6">
    <source>
        <dbReference type="EMBL" id="MBB5623669.1"/>
    </source>
</evidence>
<reference evidence="6 7" key="1">
    <citation type="submission" date="2020-08" db="EMBL/GenBank/DDBJ databases">
        <title>Genomic Encyclopedia of Type Strains, Phase IV (KMG-V): Genome sequencing to study the core and pangenomes of soil and plant-associated prokaryotes.</title>
        <authorList>
            <person name="Whitman W."/>
        </authorList>
    </citation>
    <scope>NUCLEOTIDE SEQUENCE [LARGE SCALE GENOMIC DNA]</scope>
    <source>
        <strain evidence="6 7">MP7CTX6</strain>
    </source>
</reference>
<evidence type="ECO:0000256" key="2">
    <source>
        <dbReference type="ARBA" id="ARBA00022679"/>
    </source>
</evidence>
<dbReference type="EMBL" id="JACHCF010000014">
    <property type="protein sequence ID" value="MBB5623669.1"/>
    <property type="molecule type" value="Genomic_DNA"/>
</dbReference>
<dbReference type="InterPro" id="IPR013785">
    <property type="entry name" value="Aldolase_TIM"/>
</dbReference>
<sequence>MKVVMFPGQGSQYKGMGKAFFDTFKQETILASDILGYDLEELCIKDPERQLGKTAFTQPALYVVNAFTYYASQPRTKPDYFIGHSLGEYNALLAAEAFSFETGLRLVQKRGALMAAASGGGMAAVLGHKVEAVQQMLDEGGYTDIDIANINTPTQIVIAGPQDAINRIVQEFEARKIKIFPLFVSAPFHSRYMKPAAIEFEEFLKNFSFSALQTPVIANVTAKAYQDNQVTDLLAKQIESSVQWTDTIRTLMGKGVDDYEETGSVILTKMVNEIKENCTPIVEERVVVEEKVIAEEKPHTNGIPIKVNGKTAGKTCLSTRLGSQAFRKDYGVKYAYVAGAMYRGIASRQLVVKLAKAGMLGFLGTGGMSLAEMEQNIIQIQQELTNGEAYGVNFLHNLNDPAFEMKAAELFLRYGVTNIEASAYMQMMPALVYYRLKGLEKGADGAVLCKHKIIAKVSRPEVAEVFMRPAPEKMVKRLVEDGLISEEQASLSKLVPMSYDICVEADSGGHTDRGIAMVLLPSIQRLRADISKEYAYGQTIRVGLAGGIGTPQAATCAYVMGADFILTGSINQCTVEAGTSDAVKDLLQDINVQDTDYAPAGDMFEIGAKVQVLRKGVLFAARANKLYALYNQYNGLDEIPEKTLIQLEKTYFGKTIAEIWDEVRVYCKAAGAEAEIIKAEQNSKNKMALVFRWYFGYTNKLAFEGNIENKTNFQIHTGSALGAFNQWVKGTQQESWKKRHVDEIGISIMVGAAKLLEDAALMVNN</sequence>
<dbReference type="NCBIfam" id="TIGR02814">
    <property type="entry name" value="pfaD_fam"/>
    <property type="match status" value="1"/>
</dbReference>
<dbReference type="InterPro" id="IPR014179">
    <property type="entry name" value="PfaD-like_TIM-barrel"/>
</dbReference>
<evidence type="ECO:0000259" key="5">
    <source>
        <dbReference type="SMART" id="SM00827"/>
    </source>
</evidence>
<dbReference type="InterPro" id="IPR014043">
    <property type="entry name" value="Acyl_transferase_dom"/>
</dbReference>
<dbReference type="SUPFAM" id="SSF55048">
    <property type="entry name" value="Probable ACP-binding domain of malonyl-CoA ACP transacylase"/>
    <property type="match status" value="1"/>
</dbReference>
<evidence type="ECO:0000256" key="4">
    <source>
        <dbReference type="ARBA" id="ARBA00048462"/>
    </source>
</evidence>
<accession>A0A7W8YXJ8</accession>
<dbReference type="InterPro" id="IPR001227">
    <property type="entry name" value="Ac_transferase_dom_sf"/>
</dbReference>
<dbReference type="Gene3D" id="3.40.366.10">
    <property type="entry name" value="Malonyl-Coenzyme A Acyl Carrier Protein, domain 2"/>
    <property type="match status" value="1"/>
</dbReference>
<gene>
    <name evidence="6" type="ORF">HDE69_004756</name>
</gene>
<keyword evidence="3 6" id="KW-0012">Acyltransferase</keyword>
<dbReference type="InterPro" id="IPR004410">
    <property type="entry name" value="Malonyl_CoA-ACP_transAc_FabD"/>
</dbReference>
<dbReference type="PANTHER" id="PTHR42681">
    <property type="entry name" value="MALONYL-COA-ACYL CARRIER PROTEIN TRANSACYLASE, MITOCHONDRIAL"/>
    <property type="match status" value="1"/>
</dbReference>
<dbReference type="GO" id="GO:0004314">
    <property type="term" value="F:[acyl-carrier-protein] S-malonyltransferase activity"/>
    <property type="evidence" value="ECO:0007669"/>
    <property type="project" value="UniProtKB-EC"/>
</dbReference>
<dbReference type="Pfam" id="PF00698">
    <property type="entry name" value="Acyl_transf_1"/>
    <property type="match status" value="1"/>
</dbReference>
<comment type="catalytic activity">
    <reaction evidence="4">
        <text>holo-[ACP] + malonyl-CoA = malonyl-[ACP] + CoA</text>
        <dbReference type="Rhea" id="RHEA:41792"/>
        <dbReference type="Rhea" id="RHEA-COMP:9623"/>
        <dbReference type="Rhea" id="RHEA-COMP:9685"/>
        <dbReference type="ChEBI" id="CHEBI:57287"/>
        <dbReference type="ChEBI" id="CHEBI:57384"/>
        <dbReference type="ChEBI" id="CHEBI:64479"/>
        <dbReference type="ChEBI" id="CHEBI:78449"/>
        <dbReference type="EC" id="2.3.1.39"/>
    </reaction>
</comment>